<sequence>MQLNNNDSRPGLRAVLTSLVMLVALTGCQTDFPNPNLPSEEQVLSSREGLIAFSTGTKQVFSTSGLRWLIETPAITTREVAVTTTFLNMVELEAGGTILPNNNSNVDGMWSTMLSLVAACDKLTDGAERVTLAPETRASIQSFSRTIKAMSIGALAQHFERVVVETNTDNTASFVTREEAFAVAIAELEAARDALTDGVPTAEFQTAVLREIDLANTISAMLARFNLYAGNYESAISAARAVDLGVASVFEYDVMNANPIWERVVLNALPNWKPRDNFGLPAAFDVPENDDRRNFYLVANDSLLSLNELPIEDLAGFFTAPTTSIPVYLPDEMRLIIAEAVLRSSGNTSSALGQIDAVRTDTTDVFGVNAGLEEYSGDTSVDALLDEVYLQRRLELFLTGQSLEDSRRFGRPQPSLQSGVLTDERNRNFYPYPERERNSNPNIPDDPAI</sequence>
<evidence type="ECO:0008006" key="4">
    <source>
        <dbReference type="Google" id="ProtNLM"/>
    </source>
</evidence>
<dbReference type="RefSeq" id="WP_168035718.1">
    <property type="nucleotide sequence ID" value="NZ_JAATJH010000001.1"/>
</dbReference>
<dbReference type="SUPFAM" id="SSF48452">
    <property type="entry name" value="TPR-like"/>
    <property type="match status" value="1"/>
</dbReference>
<evidence type="ECO:0000256" key="1">
    <source>
        <dbReference type="SAM" id="MobiDB-lite"/>
    </source>
</evidence>
<keyword evidence="3" id="KW-1185">Reference proteome</keyword>
<evidence type="ECO:0000313" key="3">
    <source>
        <dbReference type="Proteomes" id="UP000770785"/>
    </source>
</evidence>
<name>A0ABX0X6R3_9BACT</name>
<accession>A0ABX0X6R3</accession>
<dbReference type="Gene3D" id="1.25.40.390">
    <property type="match status" value="1"/>
</dbReference>
<comment type="caution">
    <text evidence="2">The sequence shown here is derived from an EMBL/GenBank/DDBJ whole genome shotgun (WGS) entry which is preliminary data.</text>
</comment>
<evidence type="ECO:0000313" key="2">
    <source>
        <dbReference type="EMBL" id="NJC24924.1"/>
    </source>
</evidence>
<proteinExistence type="predicted"/>
<dbReference type="Proteomes" id="UP000770785">
    <property type="component" value="Unassembled WGS sequence"/>
</dbReference>
<feature type="region of interest" description="Disordered" evidence="1">
    <location>
        <begin position="430"/>
        <end position="449"/>
    </location>
</feature>
<reference evidence="2 3" key="1">
    <citation type="submission" date="2020-03" db="EMBL/GenBank/DDBJ databases">
        <title>Genomic Encyclopedia of Type Strains, Phase IV (KMG-IV): sequencing the most valuable type-strain genomes for metagenomic binning, comparative biology and taxonomic classification.</title>
        <authorList>
            <person name="Goeker M."/>
        </authorList>
    </citation>
    <scope>NUCLEOTIDE SEQUENCE [LARGE SCALE GENOMIC DNA]</scope>
    <source>
        <strain evidence="2 3">DSM 105096</strain>
    </source>
</reference>
<dbReference type="EMBL" id="JAATJH010000001">
    <property type="protein sequence ID" value="NJC24924.1"/>
    <property type="molecule type" value="Genomic_DNA"/>
</dbReference>
<organism evidence="2 3">
    <name type="scientific">Neolewinella antarctica</name>
    <dbReference type="NCBI Taxonomy" id="442734"/>
    <lineage>
        <taxon>Bacteria</taxon>
        <taxon>Pseudomonadati</taxon>
        <taxon>Bacteroidota</taxon>
        <taxon>Saprospiria</taxon>
        <taxon>Saprospirales</taxon>
        <taxon>Lewinellaceae</taxon>
        <taxon>Neolewinella</taxon>
    </lineage>
</organism>
<protein>
    <recommendedName>
        <fullName evidence="4">RagB/SusD family nutrient uptake outer membrane protein</fullName>
    </recommendedName>
</protein>
<dbReference type="InterPro" id="IPR011990">
    <property type="entry name" value="TPR-like_helical_dom_sf"/>
</dbReference>
<gene>
    <name evidence="2" type="ORF">GGR27_000405</name>
</gene>